<dbReference type="EMBL" id="GQ900454">
    <property type="protein sequence ID" value="ADA80203.1"/>
    <property type="molecule type" value="Genomic_DNA"/>
</dbReference>
<reference evidence="3" key="1">
    <citation type="submission" date="2009-08" db="EMBL/GenBank/DDBJ databases">
        <authorList>
            <person name="Gill J."/>
            <person name="Borman J."/>
            <person name="Shetty J."/>
            <person name="Hostetler J."/>
            <person name="Durkin S."/>
            <person name="Montgomery B."/>
        </authorList>
    </citation>
    <scope>NUCLEOTIDE SEQUENCE</scope>
    <source>
        <strain evidence="3">SK939</strain>
        <plasmid evidence="3">SAP106A</plasmid>
    </source>
</reference>
<dbReference type="InterPro" id="IPR036388">
    <property type="entry name" value="WH-like_DNA-bd_sf"/>
</dbReference>
<reference evidence="3" key="2">
    <citation type="submission" date="2009-12" db="EMBL/GenBank/DDBJ databases">
        <authorList>
            <person name="Summers A.O."/>
            <person name="Shearer J."/>
            <person name="Wireman J."/>
        </authorList>
    </citation>
    <scope>NUCLEOTIDE SEQUENCE</scope>
    <source>
        <strain evidence="3">SK939</strain>
        <plasmid evidence="3">SAP106A</plasmid>
    </source>
</reference>
<dbReference type="InterPro" id="IPR000525">
    <property type="entry name" value="Initiator_Rep_WH1"/>
</dbReference>
<feature type="domain" description="Initiator Rep protein WH1" evidence="2">
    <location>
        <begin position="18"/>
        <end position="75"/>
    </location>
</feature>
<accession>D2JC78</accession>
<protein>
    <submittedName>
        <fullName evidence="3">Replication protein</fullName>
    </submittedName>
</protein>
<gene>
    <name evidence="3" type="ORF">SAP106A_021</name>
</gene>
<dbReference type="InterPro" id="IPR036390">
    <property type="entry name" value="WH_DNA-bd_sf"/>
</dbReference>
<evidence type="ECO:0000259" key="2">
    <source>
        <dbReference type="Pfam" id="PF01051"/>
    </source>
</evidence>
<comment type="similarity">
    <text evidence="1">Belongs to the initiator RepB protein family.</text>
</comment>
<dbReference type="AlphaFoldDB" id="D2JC78"/>
<name>D2JC78_STAEP</name>
<dbReference type="GO" id="GO:0006270">
    <property type="term" value="P:DNA replication initiation"/>
    <property type="evidence" value="ECO:0007669"/>
    <property type="project" value="InterPro"/>
</dbReference>
<dbReference type="Pfam" id="PF01051">
    <property type="entry name" value="Rep3_N"/>
    <property type="match status" value="1"/>
</dbReference>
<sequence length="212" mass="25661">MLSLTYTERSGLSFKKFVLFTGYEVDVDTQELIVSINPKLKHVLNEITADFTKFELKEMTHLKSTYSKNMFRLLKQYKHTGYFKIQIDDFRERLDIPKSYRMTHINQKVLTPIIKELSMIFNNLHISKIKAKKGRKIEWLEFTFDAEKRIHNKRQPQMTNIGKSHQYINREKTPKWLDEKIYKQSKELHNEDAKLKQDREAFQRQLEEKWEE</sequence>
<geneLocation type="plasmid" evidence="3">
    <name>SAP106A</name>
</geneLocation>
<dbReference type="Gene3D" id="1.10.10.10">
    <property type="entry name" value="Winged helix-like DNA-binding domain superfamily/Winged helix DNA-binding domain"/>
    <property type="match status" value="1"/>
</dbReference>
<dbReference type="SUPFAM" id="SSF46785">
    <property type="entry name" value="Winged helix' DNA-binding domain"/>
    <property type="match status" value="1"/>
</dbReference>
<evidence type="ECO:0000256" key="1">
    <source>
        <dbReference type="ARBA" id="ARBA00038283"/>
    </source>
</evidence>
<keyword evidence="3" id="KW-0614">Plasmid</keyword>
<dbReference type="GO" id="GO:0003887">
    <property type="term" value="F:DNA-directed DNA polymerase activity"/>
    <property type="evidence" value="ECO:0007669"/>
    <property type="project" value="InterPro"/>
</dbReference>
<evidence type="ECO:0000313" key="3">
    <source>
        <dbReference type="EMBL" id="ADA80203.1"/>
    </source>
</evidence>
<organism evidence="3">
    <name type="scientific">Staphylococcus epidermidis</name>
    <dbReference type="NCBI Taxonomy" id="1282"/>
    <lineage>
        <taxon>Bacteria</taxon>
        <taxon>Bacillati</taxon>
        <taxon>Bacillota</taxon>
        <taxon>Bacilli</taxon>
        <taxon>Bacillales</taxon>
        <taxon>Staphylococcaceae</taxon>
        <taxon>Staphylococcus</taxon>
    </lineage>
</organism>
<dbReference type="Pfam" id="PF21205">
    <property type="entry name" value="Rep3_C"/>
    <property type="match status" value="1"/>
</dbReference>
<proteinExistence type="inferred from homology"/>